<evidence type="ECO:0000259" key="4">
    <source>
        <dbReference type="Pfam" id="PF19834"/>
    </source>
</evidence>
<dbReference type="GO" id="GO:0043399">
    <property type="term" value="F:tRNA adenosine(64)-2'-O-ribosylphosphate transferase activity"/>
    <property type="evidence" value="ECO:0007669"/>
    <property type="project" value="InterPro"/>
</dbReference>
<feature type="domain" description="Rit1 N-terminal" evidence="3">
    <location>
        <begin position="26"/>
        <end position="282"/>
    </location>
</feature>
<evidence type="ECO:0000256" key="1">
    <source>
        <dbReference type="SAM" id="Coils"/>
    </source>
</evidence>
<dbReference type="PANTHER" id="PTHR31811">
    <property type="entry name" value="TRNA A64-2'-O-RIBOSYLPHOSPHATE TRANSFERASE"/>
    <property type="match status" value="1"/>
</dbReference>
<feature type="domain" description="DUF6314" evidence="4">
    <location>
        <begin position="478"/>
        <end position="639"/>
    </location>
</feature>
<keyword evidence="6" id="KW-1185">Reference proteome</keyword>
<dbReference type="Pfam" id="PF04179">
    <property type="entry name" value="Init_tRNA_PT"/>
    <property type="match status" value="1"/>
</dbReference>
<name>A0A4Z1NJZ2_9PEZI</name>
<accession>A0A4Z1NJZ2</accession>
<comment type="caution">
    <text evidence="5">The sequence shown here is derived from an EMBL/GenBank/DDBJ whole genome shotgun (WGS) entry which is preliminary data.</text>
</comment>
<dbReference type="InterPro" id="IPR007306">
    <property type="entry name" value="Rit1"/>
</dbReference>
<dbReference type="InterPro" id="IPR033421">
    <property type="entry name" value="Rit1_DUSP-like"/>
</dbReference>
<evidence type="ECO:0000259" key="2">
    <source>
        <dbReference type="Pfam" id="PF04179"/>
    </source>
</evidence>
<dbReference type="Pfam" id="PF17184">
    <property type="entry name" value="Rit1_C"/>
    <property type="match status" value="1"/>
</dbReference>
<dbReference type="InterPro" id="IPR045632">
    <property type="entry name" value="DUF6314"/>
</dbReference>
<gene>
    <name evidence="5" type="ORF">E6O75_ATG09003</name>
</gene>
<dbReference type="Proteomes" id="UP000298493">
    <property type="component" value="Unassembled WGS sequence"/>
</dbReference>
<protein>
    <submittedName>
        <fullName evidence="5">Eukaryotic peptide chain release factor subunit 1</fullName>
    </submittedName>
</protein>
<dbReference type="PANTHER" id="PTHR31811:SF0">
    <property type="entry name" value="TRNA A64-2'-O-RIBOSYLPHOSPHATE TRANSFERASE"/>
    <property type="match status" value="1"/>
</dbReference>
<evidence type="ECO:0000259" key="3">
    <source>
        <dbReference type="Pfam" id="PF17184"/>
    </source>
</evidence>
<feature type="domain" description="Rit1 DUSP-like" evidence="2">
    <location>
        <begin position="340"/>
        <end position="447"/>
    </location>
</feature>
<dbReference type="STRING" id="86259.A0A4Z1NJZ2"/>
<sequence>MTKPIQVSDIIFPALATNFSSTLASLKRSTLSISNRLSSISDDAEFVCRVADAYGLPLIANERCGSWYIPPERKKASAYFKSTDGHNGEWSMSLRRLNTQVIEVINKESGCIIVDSTRRGKSMPDALSKTVPIWCAVWNRVLFPEILGAHALHTSPQCVSPSEHAQIERRLDGFVSKIKELELNLTELRKKITKPMRPMWTTRDSILLEERPKFEGFHAVVLCTASRRVHGTEVSEGGYIQGAGDDSEGWSQGLTAHIFWKHKDMLMSTNEQDLPDTIAALIDADKTMLSASELILIKPTNWLFAGQIQDVNGSVPETVDGLITCAQTSQMAQLPVVAGKHLHLECRERKLGSRDLRKELSKLVTFMGKFQSPKRLLVCCPTGKDLSIGVILAILCLYADEQGKFTAQATPRIMSKNLIRQRISSIMTSYPSASPSRATLQSVNDFLLTAPPAAVEIPHWMRERQKKPGYILALFESLNGKWDMQRDIVNFRDDGFAGTVTGTARFETRNPTSSDTAAEYLYVENGDFRTTTGMVMHATRRWIWRYHDSAAIEAPISVHFVKADGETENYVYNMLTFPSKEGSEGADGELVLKARAEHPCGEDLYVSTYEFNTAIGKFEVQHEVKGPSKDYISRTTYTKP</sequence>
<dbReference type="InterPro" id="IPR033449">
    <property type="entry name" value="Rit1_N"/>
</dbReference>
<keyword evidence="1" id="KW-0175">Coiled coil</keyword>
<feature type="coiled-coil region" evidence="1">
    <location>
        <begin position="164"/>
        <end position="191"/>
    </location>
</feature>
<organism evidence="5 6">
    <name type="scientific">Venturia nashicola</name>
    <dbReference type="NCBI Taxonomy" id="86259"/>
    <lineage>
        <taxon>Eukaryota</taxon>
        <taxon>Fungi</taxon>
        <taxon>Dikarya</taxon>
        <taxon>Ascomycota</taxon>
        <taxon>Pezizomycotina</taxon>
        <taxon>Dothideomycetes</taxon>
        <taxon>Pleosporomycetidae</taxon>
        <taxon>Venturiales</taxon>
        <taxon>Venturiaceae</taxon>
        <taxon>Venturia</taxon>
    </lineage>
</organism>
<evidence type="ECO:0000313" key="5">
    <source>
        <dbReference type="EMBL" id="TID15945.1"/>
    </source>
</evidence>
<evidence type="ECO:0000313" key="6">
    <source>
        <dbReference type="Proteomes" id="UP000298493"/>
    </source>
</evidence>
<dbReference type="GO" id="GO:0019988">
    <property type="term" value="P:charged-tRNA amino acid modification"/>
    <property type="evidence" value="ECO:0007669"/>
    <property type="project" value="InterPro"/>
</dbReference>
<dbReference type="Pfam" id="PF19834">
    <property type="entry name" value="DUF6314"/>
    <property type="match status" value="1"/>
</dbReference>
<proteinExistence type="predicted"/>
<reference evidence="5 6" key="1">
    <citation type="submission" date="2019-04" db="EMBL/GenBank/DDBJ databases">
        <title>High contiguity whole genome sequence and gene annotation resource for two Venturia nashicola isolates.</title>
        <authorList>
            <person name="Prokchorchik M."/>
            <person name="Won K."/>
            <person name="Lee Y."/>
            <person name="Choi E.D."/>
            <person name="Segonzac C."/>
            <person name="Sohn K.H."/>
        </authorList>
    </citation>
    <scope>NUCLEOTIDE SEQUENCE [LARGE SCALE GENOMIC DNA]</scope>
    <source>
        <strain evidence="5 6">PRI2</strain>
    </source>
</reference>
<dbReference type="AlphaFoldDB" id="A0A4Z1NJZ2"/>
<dbReference type="GO" id="GO:0005737">
    <property type="term" value="C:cytoplasm"/>
    <property type="evidence" value="ECO:0007669"/>
    <property type="project" value="TreeGrafter"/>
</dbReference>
<dbReference type="EMBL" id="SNSC02000019">
    <property type="protein sequence ID" value="TID15945.1"/>
    <property type="molecule type" value="Genomic_DNA"/>
</dbReference>